<dbReference type="Proteomes" id="UP001165085">
    <property type="component" value="Unassembled WGS sequence"/>
</dbReference>
<evidence type="ECO:0000313" key="3">
    <source>
        <dbReference type="EMBL" id="GMH62644.1"/>
    </source>
</evidence>
<gene>
    <name evidence="3" type="ORF">TrST_g11281</name>
</gene>
<dbReference type="InterPro" id="IPR036259">
    <property type="entry name" value="MFS_trans_sf"/>
</dbReference>
<feature type="transmembrane region" description="Helical" evidence="2">
    <location>
        <begin position="90"/>
        <end position="108"/>
    </location>
</feature>
<protein>
    <submittedName>
        <fullName evidence="3">Uncharacterized protein</fullName>
    </submittedName>
</protein>
<feature type="transmembrane region" description="Helical" evidence="2">
    <location>
        <begin position="181"/>
        <end position="205"/>
    </location>
</feature>
<comment type="similarity">
    <text evidence="1">Belongs to the reduced folate carrier (RFC) transporter (TC 2.A.48) family.</text>
</comment>
<feature type="transmembrane region" description="Helical" evidence="2">
    <location>
        <begin position="148"/>
        <end position="169"/>
    </location>
</feature>
<dbReference type="PANTHER" id="PTHR10686:SF18">
    <property type="entry name" value="IP11787P-RELATED"/>
    <property type="match status" value="1"/>
</dbReference>
<keyword evidence="2" id="KW-0472">Membrane</keyword>
<dbReference type="OrthoDB" id="10394070at2759"/>
<keyword evidence="4" id="KW-1185">Reference proteome</keyword>
<dbReference type="Pfam" id="PF01770">
    <property type="entry name" value="Folate_carrier"/>
    <property type="match status" value="1"/>
</dbReference>
<dbReference type="SUPFAM" id="SSF103473">
    <property type="entry name" value="MFS general substrate transporter"/>
    <property type="match status" value="2"/>
</dbReference>
<feature type="transmembrane region" description="Helical" evidence="2">
    <location>
        <begin position="431"/>
        <end position="452"/>
    </location>
</feature>
<keyword evidence="2" id="KW-1133">Transmembrane helix</keyword>
<organism evidence="3 4">
    <name type="scientific">Triparma strigata</name>
    <dbReference type="NCBI Taxonomy" id="1606541"/>
    <lineage>
        <taxon>Eukaryota</taxon>
        <taxon>Sar</taxon>
        <taxon>Stramenopiles</taxon>
        <taxon>Ochrophyta</taxon>
        <taxon>Bolidophyceae</taxon>
        <taxon>Parmales</taxon>
        <taxon>Triparmaceae</taxon>
        <taxon>Triparma</taxon>
    </lineage>
</organism>
<dbReference type="InterPro" id="IPR002666">
    <property type="entry name" value="Folate_carrier"/>
</dbReference>
<comment type="caution">
    <text evidence="3">The sequence shown here is derived from an EMBL/GenBank/DDBJ whole genome shotgun (WGS) entry which is preliminary data.</text>
</comment>
<keyword evidence="2" id="KW-0812">Transmembrane</keyword>
<reference evidence="4" key="1">
    <citation type="journal article" date="2023" name="Commun. Biol.">
        <title>Genome analysis of Parmales, the sister group of diatoms, reveals the evolutionary specialization of diatoms from phago-mixotrophs to photoautotrophs.</title>
        <authorList>
            <person name="Ban H."/>
            <person name="Sato S."/>
            <person name="Yoshikawa S."/>
            <person name="Yamada K."/>
            <person name="Nakamura Y."/>
            <person name="Ichinomiya M."/>
            <person name="Sato N."/>
            <person name="Blanc-Mathieu R."/>
            <person name="Endo H."/>
            <person name="Kuwata A."/>
            <person name="Ogata H."/>
        </authorList>
    </citation>
    <scope>NUCLEOTIDE SEQUENCE [LARGE SCALE GENOMIC DNA]</scope>
    <source>
        <strain evidence="4">NIES 3701</strain>
    </source>
</reference>
<evidence type="ECO:0000256" key="2">
    <source>
        <dbReference type="SAM" id="Phobius"/>
    </source>
</evidence>
<feature type="transmembrane region" description="Helical" evidence="2">
    <location>
        <begin position="397"/>
        <end position="419"/>
    </location>
</feature>
<feature type="transmembrane region" description="Helical" evidence="2">
    <location>
        <begin position="298"/>
        <end position="320"/>
    </location>
</feature>
<dbReference type="AlphaFoldDB" id="A0A9W7DZS0"/>
<feature type="transmembrane region" description="Helical" evidence="2">
    <location>
        <begin position="360"/>
        <end position="377"/>
    </location>
</feature>
<evidence type="ECO:0000256" key="1">
    <source>
        <dbReference type="ARBA" id="ARBA00005773"/>
    </source>
</evidence>
<sequence>MPSQDSHHSSAAAPLLNTHYPAPHRPYRFFYLVAFLSNFTPSSPYLTTYLETTKDLDEDVINDKIWPTSTYAMLALSIPVAILSTKLPRHFLACGILCRLAAYLTLLFSEEGKVAPLVGVEVLYGAFIVIDSNVLVSTACLYANEDEFALAAVGIGVARELALVSSSLLGQALHDYTNYDIAFLFVISLCSCLGAFAVFLGTLAATQVKDWKFMEDTAALSQRKASTDSHASSVNNSYTNDNNFPTLKNTVKSALSLPLVFPASLAIMYFYASFLISADYNFMLLTKDSDGSSSTKGLGLIEAGQDLSGALGSFLAGLYYEHKNRKCQRSKFRSLSFLISLTILTTLCYAYPAIYANQTHSLIVVATIIPWGCYHAARTFSTCLITTALATIDGVNLLPLVLGCSGFLALVISSIVQMSVTLVEGSDERDFFAGCTFISSAGLLLLIVNLYFREKSDGV</sequence>
<dbReference type="GO" id="GO:0090482">
    <property type="term" value="F:vitamin transmembrane transporter activity"/>
    <property type="evidence" value="ECO:0007669"/>
    <property type="project" value="InterPro"/>
</dbReference>
<feature type="transmembrane region" description="Helical" evidence="2">
    <location>
        <begin position="257"/>
        <end position="278"/>
    </location>
</feature>
<accession>A0A9W7DZS0</accession>
<dbReference type="PANTHER" id="PTHR10686">
    <property type="entry name" value="FOLATE TRANSPORTER"/>
    <property type="match status" value="1"/>
</dbReference>
<feature type="transmembrane region" description="Helical" evidence="2">
    <location>
        <begin position="29"/>
        <end position="45"/>
    </location>
</feature>
<proteinExistence type="inferred from homology"/>
<evidence type="ECO:0000313" key="4">
    <source>
        <dbReference type="Proteomes" id="UP001165085"/>
    </source>
</evidence>
<feature type="transmembrane region" description="Helical" evidence="2">
    <location>
        <begin position="114"/>
        <end position="136"/>
    </location>
</feature>
<dbReference type="Gene3D" id="1.20.1250.20">
    <property type="entry name" value="MFS general substrate transporter like domains"/>
    <property type="match status" value="1"/>
</dbReference>
<feature type="transmembrane region" description="Helical" evidence="2">
    <location>
        <begin position="332"/>
        <end position="354"/>
    </location>
</feature>
<name>A0A9W7DZS0_9STRA</name>
<feature type="transmembrane region" description="Helical" evidence="2">
    <location>
        <begin position="65"/>
        <end position="83"/>
    </location>
</feature>
<dbReference type="GO" id="GO:0005886">
    <property type="term" value="C:plasma membrane"/>
    <property type="evidence" value="ECO:0007669"/>
    <property type="project" value="TreeGrafter"/>
</dbReference>
<dbReference type="EMBL" id="BRXY01000079">
    <property type="protein sequence ID" value="GMH62644.1"/>
    <property type="molecule type" value="Genomic_DNA"/>
</dbReference>